<keyword evidence="3" id="KW-1185">Reference proteome</keyword>
<dbReference type="GO" id="GO:0016491">
    <property type="term" value="F:oxidoreductase activity"/>
    <property type="evidence" value="ECO:0007669"/>
    <property type="project" value="InterPro"/>
</dbReference>
<evidence type="ECO:0000313" key="3">
    <source>
        <dbReference type="Proteomes" id="UP000320390"/>
    </source>
</evidence>
<protein>
    <submittedName>
        <fullName evidence="2">Protoporphyrinogen oxidase</fullName>
    </submittedName>
</protein>
<dbReference type="OrthoDB" id="5792777at2"/>
<evidence type="ECO:0000259" key="1">
    <source>
        <dbReference type="Pfam" id="PF01593"/>
    </source>
</evidence>
<reference evidence="2 3" key="1">
    <citation type="submission" date="2019-02" db="EMBL/GenBank/DDBJ databases">
        <title>Deep-cultivation of Planctomycetes and their phenomic and genomic characterization uncovers novel biology.</title>
        <authorList>
            <person name="Wiegand S."/>
            <person name="Jogler M."/>
            <person name="Boedeker C."/>
            <person name="Pinto D."/>
            <person name="Vollmers J."/>
            <person name="Rivas-Marin E."/>
            <person name="Kohn T."/>
            <person name="Peeters S.H."/>
            <person name="Heuer A."/>
            <person name="Rast P."/>
            <person name="Oberbeckmann S."/>
            <person name="Bunk B."/>
            <person name="Jeske O."/>
            <person name="Meyerdierks A."/>
            <person name="Storesund J.E."/>
            <person name="Kallscheuer N."/>
            <person name="Luecker S."/>
            <person name="Lage O.M."/>
            <person name="Pohl T."/>
            <person name="Merkel B.J."/>
            <person name="Hornburger P."/>
            <person name="Mueller R.-W."/>
            <person name="Bruemmer F."/>
            <person name="Labrenz M."/>
            <person name="Spormann A.M."/>
            <person name="Op den Camp H."/>
            <person name="Overmann J."/>
            <person name="Amann R."/>
            <person name="Jetten M.S.M."/>
            <person name="Mascher T."/>
            <person name="Medema M.H."/>
            <person name="Devos D.P."/>
            <person name="Kaster A.-K."/>
            <person name="Ovreas L."/>
            <person name="Rohde M."/>
            <person name="Galperin M.Y."/>
            <person name="Jogler C."/>
        </authorList>
    </citation>
    <scope>NUCLEOTIDE SEQUENCE [LARGE SCALE GENOMIC DNA]</scope>
    <source>
        <strain evidence="2 3">Poly30</strain>
    </source>
</reference>
<dbReference type="AlphaFoldDB" id="A0A518ENG6"/>
<dbReference type="Proteomes" id="UP000320390">
    <property type="component" value="Chromosome"/>
</dbReference>
<gene>
    <name evidence="2" type="ORF">Poly30_11290</name>
</gene>
<dbReference type="PANTHER" id="PTHR16128:SF5">
    <property type="entry name" value="FAD_NAD(P)-BINDING OXIDOREDUCTASE FAMILY PROTEIN"/>
    <property type="match status" value="1"/>
</dbReference>
<feature type="domain" description="Amine oxidase" evidence="1">
    <location>
        <begin position="123"/>
        <end position="343"/>
    </location>
</feature>
<accession>A0A518ENG6</accession>
<dbReference type="Gene3D" id="3.50.50.60">
    <property type="entry name" value="FAD/NAD(P)-binding domain"/>
    <property type="match status" value="1"/>
</dbReference>
<dbReference type="SUPFAM" id="SSF51905">
    <property type="entry name" value="FAD/NAD(P)-binding domain"/>
    <property type="match status" value="1"/>
</dbReference>
<evidence type="ECO:0000313" key="2">
    <source>
        <dbReference type="EMBL" id="QDV05630.1"/>
    </source>
</evidence>
<dbReference type="RefSeq" id="WP_145195093.1">
    <property type="nucleotide sequence ID" value="NZ_CP036434.1"/>
</dbReference>
<sequence>MSPSPARPSTASETRSADLRVAIVGAGLSGLRAARILQDSGRCDVQLFEKARGVGGRTSLRRADSFAFDHGAQYFTARDAGFRAQVDAWVEAGVAAPFEAKLAGIPREGSLQFKKSDSTERFVGMPGMNAMAKAMAEDLMIEVRARVDSLEPEDDGRWTLRFIDGREESGFDVVLVTAPAPQAKALVAASEKLREVAASVSMQPCWAAMVVFAERFDAPFDGAFIDAGPLSWACRNSAKPGRPEGDAWVLHASPAWTQSHLDLEREEIASRLTTALGEAAGIPTPEYLHADAHRWMYSNVREPREDGAVFDDELGLGLAGDWLNGAKVQGAWLSGQALAEAVLAARAR</sequence>
<dbReference type="PANTHER" id="PTHR16128">
    <property type="entry name" value="FAD/NAD(P)-BINDING OXIDOREDUCTASE FAMILY PROTEIN"/>
    <property type="match status" value="1"/>
</dbReference>
<dbReference type="Gene3D" id="3.90.660.10">
    <property type="match status" value="1"/>
</dbReference>
<name>A0A518ENG6_9BACT</name>
<dbReference type="InterPro" id="IPR002937">
    <property type="entry name" value="Amino_oxidase"/>
</dbReference>
<dbReference type="InterPro" id="IPR036188">
    <property type="entry name" value="FAD/NAD-bd_sf"/>
</dbReference>
<proteinExistence type="predicted"/>
<dbReference type="EMBL" id="CP036434">
    <property type="protein sequence ID" value="QDV05630.1"/>
    <property type="molecule type" value="Genomic_DNA"/>
</dbReference>
<organism evidence="2 3">
    <name type="scientific">Saltatorellus ferox</name>
    <dbReference type="NCBI Taxonomy" id="2528018"/>
    <lineage>
        <taxon>Bacteria</taxon>
        <taxon>Pseudomonadati</taxon>
        <taxon>Planctomycetota</taxon>
        <taxon>Planctomycetia</taxon>
        <taxon>Planctomycetia incertae sedis</taxon>
        <taxon>Saltatorellus</taxon>
    </lineage>
</organism>
<dbReference type="Pfam" id="PF01593">
    <property type="entry name" value="Amino_oxidase"/>
    <property type="match status" value="1"/>
</dbReference>
<dbReference type="Pfam" id="PF13450">
    <property type="entry name" value="NAD_binding_8"/>
    <property type="match status" value="1"/>
</dbReference>